<organism evidence="22 23">
    <name type="scientific">Sciurus carolinensis</name>
    <name type="common">Eastern gray squirrel</name>
    <dbReference type="NCBI Taxonomy" id="30640"/>
    <lineage>
        <taxon>Eukaryota</taxon>
        <taxon>Metazoa</taxon>
        <taxon>Chordata</taxon>
        <taxon>Craniata</taxon>
        <taxon>Vertebrata</taxon>
        <taxon>Euteleostomi</taxon>
        <taxon>Mammalia</taxon>
        <taxon>Eutheria</taxon>
        <taxon>Euarchontoglires</taxon>
        <taxon>Glires</taxon>
        <taxon>Rodentia</taxon>
        <taxon>Sciuromorpha</taxon>
        <taxon>Sciuridae</taxon>
        <taxon>Sciurinae</taxon>
        <taxon>Sciurini</taxon>
        <taxon>Sciurus</taxon>
    </lineage>
</organism>
<dbReference type="PIRSF" id="PIRSF018427">
    <property type="entry name" value="Isopntndiph_ism"/>
    <property type="match status" value="1"/>
</dbReference>
<sequence length="276" mass="31675">MSQESMTHLDELQTQRLEEMCIVIDKQDRVIGAETKRNCHLNESIEKGKPQERRLRHGPLSSDKALKEVFEETLEDQPVCSVLQLPLQCRGEDSGSGLIHRGFSVVLFNTDDQLLIQQRSDAKYTFPGHFSDSCSSHPLYSPAELEGKDALGVRRAALRRLQAELGIPPEQISIKDIIFMVRIYHKCQSDALWGDHEVGYLLLVRKNLTVNPDPREVKDYRYVSREELAELLDRAARGQEKVTPWLRNNAEDFLFKWWAHLSDVSAFVEADKIYGQ</sequence>
<dbReference type="PROSITE" id="PS51462">
    <property type="entry name" value="NUDIX"/>
    <property type="match status" value="1"/>
</dbReference>
<evidence type="ECO:0000256" key="20">
    <source>
        <dbReference type="ARBA" id="ARBA00023235"/>
    </source>
</evidence>
<evidence type="ECO:0000256" key="1">
    <source>
        <dbReference type="ARBA" id="ARBA00000374"/>
    </source>
</evidence>
<comment type="caution">
    <text evidence="22">The sequence shown here is derived from an EMBL/GenBank/DDBJ whole genome shotgun (WGS) entry which is preliminary data.</text>
</comment>
<dbReference type="FunFam" id="3.90.79.10:FF:000012">
    <property type="entry name" value="Isopentenyl-diphosphate Delta-isomerase 1"/>
    <property type="match status" value="1"/>
</dbReference>
<evidence type="ECO:0000259" key="21">
    <source>
        <dbReference type="PROSITE" id="PS51462"/>
    </source>
</evidence>
<dbReference type="NCBIfam" id="TIGR02150">
    <property type="entry name" value="IPP_isom_1"/>
    <property type="match status" value="1"/>
</dbReference>
<dbReference type="Gene3D" id="3.90.79.10">
    <property type="entry name" value="Nucleoside Triphosphate Pyrophosphohydrolase"/>
    <property type="match status" value="2"/>
</dbReference>
<evidence type="ECO:0000256" key="15">
    <source>
        <dbReference type="ARBA" id="ARBA00023098"/>
    </source>
</evidence>
<gene>
    <name evidence="22" type="ORF">SUZIE_173505</name>
</gene>
<keyword evidence="17" id="KW-1207">Sterol metabolism</keyword>
<keyword evidence="15" id="KW-0443">Lipid metabolism</keyword>
<keyword evidence="11" id="KW-0152">Cholesterol biosynthesis</keyword>
<accession>A0AA41T4Y2</accession>
<dbReference type="GO" id="GO:0004452">
    <property type="term" value="F:isopentenyl-diphosphate delta-isomerase activity"/>
    <property type="evidence" value="ECO:0007669"/>
    <property type="project" value="UniProtKB-EC"/>
</dbReference>
<name>A0AA41T4Y2_SCICA</name>
<evidence type="ECO:0000256" key="6">
    <source>
        <dbReference type="ARBA" id="ARBA00007579"/>
    </source>
</evidence>
<comment type="similarity">
    <text evidence="6">Belongs to the IPP isomerase type 1 family.</text>
</comment>
<evidence type="ECO:0000256" key="11">
    <source>
        <dbReference type="ARBA" id="ARBA00022778"/>
    </source>
</evidence>
<dbReference type="GO" id="GO:0009240">
    <property type="term" value="P:isopentenyl diphosphate biosynthetic process"/>
    <property type="evidence" value="ECO:0007669"/>
    <property type="project" value="TreeGrafter"/>
</dbReference>
<comment type="function">
    <text evidence="3">Catalyzes the 1,3-allylic rearrangement of the homoallylic substrate isopentenyl (IPP) to its highly electrophilic allylic isomer, dimethylallyl diphosphate (DMAPP).</text>
</comment>
<keyword evidence="12" id="KW-0460">Magnesium</keyword>
<keyword evidence="9" id="KW-0153">Cholesterol metabolism</keyword>
<feature type="domain" description="Nudix hydrolase" evidence="21">
    <location>
        <begin position="98"/>
        <end position="248"/>
    </location>
</feature>
<evidence type="ECO:0000256" key="14">
    <source>
        <dbReference type="ARBA" id="ARBA00023011"/>
    </source>
</evidence>
<evidence type="ECO:0000256" key="9">
    <source>
        <dbReference type="ARBA" id="ARBA00022548"/>
    </source>
</evidence>
<evidence type="ECO:0000256" key="10">
    <source>
        <dbReference type="ARBA" id="ARBA00022723"/>
    </source>
</evidence>
<evidence type="ECO:0000256" key="13">
    <source>
        <dbReference type="ARBA" id="ARBA00022955"/>
    </source>
</evidence>
<dbReference type="GO" id="GO:0046872">
    <property type="term" value="F:metal ion binding"/>
    <property type="evidence" value="ECO:0007669"/>
    <property type="project" value="UniProtKB-KW"/>
</dbReference>
<keyword evidence="19" id="KW-0414">Isoprene biosynthesis</keyword>
<keyword evidence="18" id="KW-0753">Steroid metabolism</keyword>
<dbReference type="PANTHER" id="PTHR10885">
    <property type="entry name" value="ISOPENTENYL-DIPHOSPHATE DELTA-ISOMERASE"/>
    <property type="match status" value="1"/>
</dbReference>
<evidence type="ECO:0000256" key="16">
    <source>
        <dbReference type="ARBA" id="ARBA00023140"/>
    </source>
</evidence>
<evidence type="ECO:0000256" key="17">
    <source>
        <dbReference type="ARBA" id="ARBA00023166"/>
    </source>
</evidence>
<evidence type="ECO:0000256" key="4">
    <source>
        <dbReference type="ARBA" id="ARBA00004275"/>
    </source>
</evidence>
<dbReference type="CDD" id="cd02885">
    <property type="entry name" value="NUDIX_IPP_Isomerase"/>
    <property type="match status" value="1"/>
</dbReference>
<dbReference type="SUPFAM" id="SSF55811">
    <property type="entry name" value="Nudix"/>
    <property type="match status" value="1"/>
</dbReference>
<proteinExistence type="inferred from homology"/>
<comment type="subcellular location">
    <subcellularLocation>
        <location evidence="4">Peroxisome</location>
    </subcellularLocation>
</comment>
<evidence type="ECO:0000256" key="3">
    <source>
        <dbReference type="ARBA" id="ARBA00003951"/>
    </source>
</evidence>
<evidence type="ECO:0000256" key="8">
    <source>
        <dbReference type="ARBA" id="ARBA00022516"/>
    </source>
</evidence>
<comment type="catalytic activity">
    <reaction evidence="1">
        <text>isopentenyl diphosphate = dimethylallyl diphosphate</text>
        <dbReference type="Rhea" id="RHEA:23284"/>
        <dbReference type="ChEBI" id="CHEBI:57623"/>
        <dbReference type="ChEBI" id="CHEBI:128769"/>
        <dbReference type="EC" id="5.3.3.2"/>
    </reaction>
</comment>
<keyword evidence="20" id="KW-0413">Isomerase</keyword>
<keyword evidence="8" id="KW-0444">Lipid biosynthesis</keyword>
<dbReference type="InterPro" id="IPR000086">
    <property type="entry name" value="NUDIX_hydrolase_dom"/>
</dbReference>
<dbReference type="InterPro" id="IPR011876">
    <property type="entry name" value="IsopentenylPP_isomerase_typ1"/>
</dbReference>
<protein>
    <recommendedName>
        <fullName evidence="7">isopentenyl-diphosphate Delta-isomerase</fullName>
        <ecNumber evidence="7">5.3.3.2</ecNumber>
    </recommendedName>
</protein>
<evidence type="ECO:0000256" key="12">
    <source>
        <dbReference type="ARBA" id="ARBA00022842"/>
    </source>
</evidence>
<evidence type="ECO:0000256" key="18">
    <source>
        <dbReference type="ARBA" id="ARBA00023221"/>
    </source>
</evidence>
<keyword evidence="10" id="KW-0479">Metal-binding</keyword>
<dbReference type="Proteomes" id="UP001166674">
    <property type="component" value="Unassembled WGS sequence"/>
</dbReference>
<dbReference type="GO" id="GO:0006695">
    <property type="term" value="P:cholesterol biosynthetic process"/>
    <property type="evidence" value="ECO:0007669"/>
    <property type="project" value="UniProtKB-KW"/>
</dbReference>
<dbReference type="GO" id="GO:0005777">
    <property type="term" value="C:peroxisome"/>
    <property type="evidence" value="ECO:0007669"/>
    <property type="project" value="UniProtKB-SubCell"/>
</dbReference>
<keyword evidence="13" id="KW-0752">Steroid biosynthesis</keyword>
<evidence type="ECO:0000256" key="7">
    <source>
        <dbReference type="ARBA" id="ARBA00012057"/>
    </source>
</evidence>
<dbReference type="EC" id="5.3.3.2" evidence="7"/>
<reference evidence="22" key="1">
    <citation type="submission" date="2020-03" db="EMBL/GenBank/DDBJ databases">
        <title>Studies in the Genomics of Life Span.</title>
        <authorList>
            <person name="Glass D."/>
        </authorList>
    </citation>
    <scope>NUCLEOTIDE SEQUENCE</scope>
    <source>
        <strain evidence="22">SUZIE</strain>
        <tissue evidence="22">Muscle</tissue>
    </source>
</reference>
<comment type="pathway">
    <text evidence="5">Isoprenoid biosynthesis; dimethylallyl diphosphate biosynthesis; dimethylallyl diphosphate from isopentenyl diphosphate: step 1/1.</text>
</comment>
<keyword evidence="23" id="KW-1185">Reference proteome</keyword>
<dbReference type="Pfam" id="PF00293">
    <property type="entry name" value="NUDIX"/>
    <property type="match status" value="1"/>
</dbReference>
<keyword evidence="14" id="KW-0756">Sterol biosynthesis</keyword>
<keyword evidence="16" id="KW-0576">Peroxisome</keyword>
<evidence type="ECO:0000256" key="19">
    <source>
        <dbReference type="ARBA" id="ARBA00023229"/>
    </source>
</evidence>
<evidence type="ECO:0000256" key="5">
    <source>
        <dbReference type="ARBA" id="ARBA00004826"/>
    </source>
</evidence>
<dbReference type="InterPro" id="IPR015797">
    <property type="entry name" value="NUDIX_hydrolase-like_dom_sf"/>
</dbReference>
<evidence type="ECO:0000313" key="22">
    <source>
        <dbReference type="EMBL" id="MBZ3883559.1"/>
    </source>
</evidence>
<dbReference type="PANTHER" id="PTHR10885:SF2">
    <property type="entry name" value="ISOPENTENYL-DIPHOSPHATE DELTA-ISOMERASE 2"/>
    <property type="match status" value="1"/>
</dbReference>
<evidence type="ECO:0000313" key="23">
    <source>
        <dbReference type="Proteomes" id="UP001166674"/>
    </source>
</evidence>
<evidence type="ECO:0000256" key="2">
    <source>
        <dbReference type="ARBA" id="ARBA00001946"/>
    </source>
</evidence>
<comment type="cofactor">
    <cofactor evidence="2">
        <name>Mg(2+)</name>
        <dbReference type="ChEBI" id="CHEBI:18420"/>
    </cofactor>
</comment>
<dbReference type="EMBL" id="JAATJV010388100">
    <property type="protein sequence ID" value="MBZ3883559.1"/>
    <property type="molecule type" value="Genomic_DNA"/>
</dbReference>
<dbReference type="AlphaFoldDB" id="A0AA41T4Y2"/>